<name>A0ABD3Q0C3_9STRA</name>
<protein>
    <recommendedName>
        <fullName evidence="2">BRCT domain-containing protein</fullName>
    </recommendedName>
</protein>
<keyword evidence="4" id="KW-1185">Reference proteome</keyword>
<sequence length="915" mass="102523">MAEPHTPLLKEVISSLRNATTCRSCQRYPLHLSSPHDLCQNNVNGIGGQHDRIESDSASDCYDGPLMASTSCGCLFCRDCYASASIVAIDNLNTNNVSHAEMHGSMTLLTHETKCPVCRNPCIGHPRPIIPWLANEYRSLPLPFVCEGDVMTPDIESSLRTLNTLLELLNPQIDIDEDVDKGVNSDHNWVGREILEDEKHSNKIVESPPQEVNVPCPNVMSKSWNDDSLIKVDESEVPGTCLSILQQGEASETLSIGGCQQTNNGEKQTKLSLEMEASNDDTKRTESSLACEPSKLIRPPTEVEHDHRNGSEIIPGTCGDFQQSSEVFGHTEEVPGTHLSFLSRRRISRVRNEDCNSEMHDVPMKFNHVPSTLPPCSEPCNGQTEEVPGTYLSFLDKRRISPAGNELSFPQMHRDENCYSDLGDKGSLLPCSLMKKTHTCVNEDRSPQGDVIEMETENVDRRMPSRMQSQIEPCDDAHTEDVPGTILSFLDRNKMPHVEDKPQSMHSLETRDRKVSLNTKRRRVSASPQLKLPDKKKKTDVRVDAVVSKVDSESNIQSPIMCGTGSRERHSDNLIVKPKDIIEKEACSSKKLRDTALKSDNSFESTIDKDKNSVSVHATMTNKQLCIAYDILDHIETNALEWLNERTLCIVVDGVHRVPSNHKNVFMPFPSILVTHAVEKSGLSPNDNEKTAPICLRSYRYLKAMALGARIIDAKWIVDSYHAEQWLDCDRYRIWCDLDIYETQGGITPIPTDPQVLPLTGIRFGLLGYDGFVLPFESGQIEAEPLISQLKLRTDLMTTQQITDLVECWGGKCSLDTISDLNNAIFVPTWKPFNCLVKDLRASIKLIHAIKTWSVEQIQEQTKATDLLRRPSHSHRVSILPLIRDKWLEESIGAGSLLNLDKHCVGVLRLKYSTR</sequence>
<evidence type="ECO:0000313" key="4">
    <source>
        <dbReference type="Proteomes" id="UP001516023"/>
    </source>
</evidence>
<evidence type="ECO:0000313" key="3">
    <source>
        <dbReference type="EMBL" id="KAL3792966.1"/>
    </source>
</evidence>
<feature type="compositionally biased region" description="Basic and acidic residues" evidence="1">
    <location>
        <begin position="301"/>
        <end position="310"/>
    </location>
</feature>
<comment type="caution">
    <text evidence="3">The sequence shown here is derived from an EMBL/GenBank/DDBJ whole genome shotgun (WGS) entry which is preliminary data.</text>
</comment>
<dbReference type="SUPFAM" id="SSF52113">
    <property type="entry name" value="BRCT domain"/>
    <property type="match status" value="1"/>
</dbReference>
<proteinExistence type="predicted"/>
<gene>
    <name evidence="3" type="ORF">HJC23_010979</name>
</gene>
<feature type="compositionally biased region" description="Basic and acidic residues" evidence="1">
    <location>
        <begin position="497"/>
        <end position="515"/>
    </location>
</feature>
<feature type="region of interest" description="Disordered" evidence="1">
    <location>
        <begin position="497"/>
        <end position="538"/>
    </location>
</feature>
<reference evidence="3 4" key="1">
    <citation type="journal article" date="2020" name="G3 (Bethesda)">
        <title>Improved Reference Genome for Cyclotella cryptica CCMP332, a Model for Cell Wall Morphogenesis, Salinity Adaptation, and Lipid Production in Diatoms (Bacillariophyta).</title>
        <authorList>
            <person name="Roberts W.R."/>
            <person name="Downey K.M."/>
            <person name="Ruck E.C."/>
            <person name="Traller J.C."/>
            <person name="Alverson A.J."/>
        </authorList>
    </citation>
    <scope>NUCLEOTIDE SEQUENCE [LARGE SCALE GENOMIC DNA]</scope>
    <source>
        <strain evidence="3 4">CCMP332</strain>
    </source>
</reference>
<dbReference type="Proteomes" id="UP001516023">
    <property type="component" value="Unassembled WGS sequence"/>
</dbReference>
<feature type="domain" description="BRCT" evidence="2">
    <location>
        <begin position="697"/>
        <end position="734"/>
    </location>
</feature>
<dbReference type="InterPro" id="IPR036420">
    <property type="entry name" value="BRCT_dom_sf"/>
</dbReference>
<feature type="region of interest" description="Disordered" evidence="1">
    <location>
        <begin position="276"/>
        <end position="322"/>
    </location>
</feature>
<dbReference type="InterPro" id="IPR001357">
    <property type="entry name" value="BRCT_dom"/>
</dbReference>
<dbReference type="PROSITE" id="PS50172">
    <property type="entry name" value="BRCT"/>
    <property type="match status" value="1"/>
</dbReference>
<dbReference type="AlphaFoldDB" id="A0ABD3Q0C3"/>
<accession>A0ABD3Q0C3</accession>
<dbReference type="EMBL" id="JABMIG020000096">
    <property type="protein sequence ID" value="KAL3792966.1"/>
    <property type="molecule type" value="Genomic_DNA"/>
</dbReference>
<organism evidence="3 4">
    <name type="scientific">Cyclotella cryptica</name>
    <dbReference type="NCBI Taxonomy" id="29204"/>
    <lineage>
        <taxon>Eukaryota</taxon>
        <taxon>Sar</taxon>
        <taxon>Stramenopiles</taxon>
        <taxon>Ochrophyta</taxon>
        <taxon>Bacillariophyta</taxon>
        <taxon>Coscinodiscophyceae</taxon>
        <taxon>Thalassiosirophycidae</taxon>
        <taxon>Stephanodiscales</taxon>
        <taxon>Stephanodiscaceae</taxon>
        <taxon>Cyclotella</taxon>
    </lineage>
</organism>
<evidence type="ECO:0000256" key="1">
    <source>
        <dbReference type="SAM" id="MobiDB-lite"/>
    </source>
</evidence>
<dbReference type="Gene3D" id="3.40.50.10190">
    <property type="entry name" value="BRCT domain"/>
    <property type="match status" value="1"/>
</dbReference>
<evidence type="ECO:0000259" key="2">
    <source>
        <dbReference type="PROSITE" id="PS50172"/>
    </source>
</evidence>